<dbReference type="AlphaFoldDB" id="A0A674B3V1"/>
<reference evidence="1" key="3">
    <citation type="submission" date="2025-09" db="UniProtKB">
        <authorList>
            <consortium name="Ensembl"/>
        </authorList>
    </citation>
    <scope>IDENTIFICATION</scope>
</reference>
<dbReference type="PANTHER" id="PTHR22796:SF6">
    <property type="entry name" value="INTERFERON-INDUCED VERY LARGE GTPASE 1-RELATED"/>
    <property type="match status" value="1"/>
</dbReference>
<dbReference type="InParanoid" id="A0A674B3V1"/>
<reference evidence="1" key="1">
    <citation type="submission" date="2021-04" db="EMBL/GenBank/DDBJ databases">
        <authorList>
            <consortium name="Wellcome Sanger Institute Data Sharing"/>
        </authorList>
    </citation>
    <scope>NUCLEOTIDE SEQUENCE [LARGE SCALE GENOMIC DNA]</scope>
</reference>
<keyword evidence="2" id="KW-1185">Reference proteome</keyword>
<organism evidence="1 2">
    <name type="scientific">Salmo trutta</name>
    <name type="common">Brown trout</name>
    <dbReference type="NCBI Taxonomy" id="8032"/>
    <lineage>
        <taxon>Eukaryota</taxon>
        <taxon>Metazoa</taxon>
        <taxon>Chordata</taxon>
        <taxon>Craniata</taxon>
        <taxon>Vertebrata</taxon>
        <taxon>Euteleostomi</taxon>
        <taxon>Actinopterygii</taxon>
        <taxon>Neopterygii</taxon>
        <taxon>Teleostei</taxon>
        <taxon>Protacanthopterygii</taxon>
        <taxon>Salmoniformes</taxon>
        <taxon>Salmonidae</taxon>
        <taxon>Salmoninae</taxon>
        <taxon>Salmo</taxon>
    </lineage>
</organism>
<dbReference type="Proteomes" id="UP000472277">
    <property type="component" value="Chromosome 1"/>
</dbReference>
<sequence length="340" mass="40335">MSSIENQLHNQIENGKLHKAVYDQTAIDLAGEMQLSHPAFSGNRSNMEKHILTSLAEEENFDKCMTYIHNPRKHFERFSRENVEKYILTEKRSKILTMIEGNIKGKEQRVSHAVQTATKTVKNKNGNTNMWLRELSSALKDELKFAEKHFSDFCDITNFDFLEEEVREVLANRIMEINRSLSNVSLLDMKQFRERPDEILIKHFCDCCWVHCPFCKGHKPKDHNVPFHRPKGINGCHFRNTVEFWIDFCTTSVTSNCRFYPSHESEDTYLLKEYRKAGPRFADWSITPDLSELPYWKWFVCRYQKDLERFYDKKFQGRGEIPNEWRKFTKQQAIESLKKI</sequence>
<reference evidence="1" key="2">
    <citation type="submission" date="2025-08" db="UniProtKB">
        <authorList>
            <consortium name="Ensembl"/>
        </authorList>
    </citation>
    <scope>IDENTIFICATION</scope>
</reference>
<accession>A0A674B3V1</accession>
<evidence type="ECO:0000313" key="2">
    <source>
        <dbReference type="Proteomes" id="UP000472277"/>
    </source>
</evidence>
<dbReference type="Ensembl" id="ENSSTUT00000070142.1">
    <property type="protein sequence ID" value="ENSSTUP00000066148.1"/>
    <property type="gene ID" value="ENSSTUG00000028963.1"/>
</dbReference>
<evidence type="ECO:0008006" key="3">
    <source>
        <dbReference type="Google" id="ProtNLM"/>
    </source>
</evidence>
<evidence type="ECO:0000313" key="1">
    <source>
        <dbReference type="Ensembl" id="ENSSTUP00000066148.1"/>
    </source>
</evidence>
<dbReference type="PANTHER" id="PTHR22796">
    <property type="entry name" value="URG4-RELATED"/>
    <property type="match status" value="1"/>
</dbReference>
<name>A0A674B3V1_SALTR</name>
<proteinExistence type="predicted"/>
<protein>
    <recommendedName>
        <fullName evidence="3">VLIG-type G domain-containing protein</fullName>
    </recommendedName>
</protein>
<dbReference type="OMA" id="HHKRFIN"/>
<dbReference type="GeneTree" id="ENSGT00940000154393"/>